<keyword evidence="2" id="KW-1185">Reference proteome</keyword>
<proteinExistence type="predicted"/>
<feature type="non-terminal residue" evidence="1">
    <location>
        <position position="1"/>
    </location>
</feature>
<name>A0A8X7SIP5_BRACI</name>
<feature type="non-terminal residue" evidence="1">
    <location>
        <position position="100"/>
    </location>
</feature>
<dbReference type="EMBL" id="JAAMPC010000007">
    <property type="protein sequence ID" value="KAG2304749.1"/>
    <property type="molecule type" value="Genomic_DNA"/>
</dbReference>
<dbReference type="AlphaFoldDB" id="A0A8X7SIP5"/>
<gene>
    <name evidence="1" type="ORF">Bca52824_033400</name>
</gene>
<dbReference type="OrthoDB" id="1106917at2759"/>
<reference evidence="1 2" key="1">
    <citation type="submission" date="2020-02" db="EMBL/GenBank/DDBJ databases">
        <authorList>
            <person name="Ma Q."/>
            <person name="Huang Y."/>
            <person name="Song X."/>
            <person name="Pei D."/>
        </authorList>
    </citation>
    <scope>NUCLEOTIDE SEQUENCE [LARGE SCALE GENOMIC DNA]</scope>
    <source>
        <strain evidence="1">Sxm20200214</strain>
        <tissue evidence="1">Leaf</tissue>
    </source>
</reference>
<organism evidence="1 2">
    <name type="scientific">Brassica carinata</name>
    <name type="common">Ethiopian mustard</name>
    <name type="synonym">Abyssinian cabbage</name>
    <dbReference type="NCBI Taxonomy" id="52824"/>
    <lineage>
        <taxon>Eukaryota</taxon>
        <taxon>Viridiplantae</taxon>
        <taxon>Streptophyta</taxon>
        <taxon>Embryophyta</taxon>
        <taxon>Tracheophyta</taxon>
        <taxon>Spermatophyta</taxon>
        <taxon>Magnoliopsida</taxon>
        <taxon>eudicotyledons</taxon>
        <taxon>Gunneridae</taxon>
        <taxon>Pentapetalae</taxon>
        <taxon>rosids</taxon>
        <taxon>malvids</taxon>
        <taxon>Brassicales</taxon>
        <taxon>Brassicaceae</taxon>
        <taxon>Brassiceae</taxon>
        <taxon>Brassica</taxon>
    </lineage>
</organism>
<evidence type="ECO:0000313" key="2">
    <source>
        <dbReference type="Proteomes" id="UP000886595"/>
    </source>
</evidence>
<protein>
    <submittedName>
        <fullName evidence="1">Uncharacterized protein</fullName>
    </submittedName>
</protein>
<dbReference type="Proteomes" id="UP000886595">
    <property type="component" value="Unassembled WGS sequence"/>
</dbReference>
<comment type="caution">
    <text evidence="1">The sequence shown here is derived from an EMBL/GenBank/DDBJ whole genome shotgun (WGS) entry which is preliminary data.</text>
</comment>
<accession>A0A8X7SIP5</accession>
<sequence length="100" mass="11351">GALINVKEGKIDLHLGKEHTLHFDVNEVMKRSTVQGQVFYIEEMEALADELLEELARGELTIEDPLQHALTVDKEVQVVENKESEAIAAMLDSRRRLLIE</sequence>
<evidence type="ECO:0000313" key="1">
    <source>
        <dbReference type="EMBL" id="KAG2304749.1"/>
    </source>
</evidence>